<reference evidence="1 2" key="1">
    <citation type="journal article" date="2016" name="Nat. Commun.">
        <title>Thousands of microbial genomes shed light on interconnected biogeochemical processes in an aquifer system.</title>
        <authorList>
            <person name="Anantharaman K."/>
            <person name="Brown C.T."/>
            <person name="Hug L.A."/>
            <person name="Sharon I."/>
            <person name="Castelle C.J."/>
            <person name="Probst A.J."/>
            <person name="Thomas B.C."/>
            <person name="Singh A."/>
            <person name="Wilkins M.J."/>
            <person name="Karaoz U."/>
            <person name="Brodie E.L."/>
            <person name="Williams K.H."/>
            <person name="Hubbard S.S."/>
            <person name="Banfield J.F."/>
        </authorList>
    </citation>
    <scope>NUCLEOTIDE SEQUENCE [LARGE SCALE GENOMIC DNA]</scope>
</reference>
<name>A0A1G2K5G6_9BACT</name>
<proteinExistence type="predicted"/>
<dbReference type="Proteomes" id="UP000177152">
    <property type="component" value="Unassembled WGS sequence"/>
</dbReference>
<evidence type="ECO:0000313" key="2">
    <source>
        <dbReference type="Proteomes" id="UP000177152"/>
    </source>
</evidence>
<dbReference type="AlphaFoldDB" id="A0A1G2K5G6"/>
<evidence type="ECO:0000313" key="1">
    <source>
        <dbReference type="EMBL" id="OGZ94625.1"/>
    </source>
</evidence>
<protein>
    <submittedName>
        <fullName evidence="1">Uncharacterized protein</fullName>
    </submittedName>
</protein>
<comment type="caution">
    <text evidence="1">The sequence shown here is derived from an EMBL/GenBank/DDBJ whole genome shotgun (WGS) entry which is preliminary data.</text>
</comment>
<sequence>MIIIKRQVIIDFVYRQLFQASFKAISNILEYEREKSENRRMPREDGGHAWLKIPHYPVCPVRGLSRMFV</sequence>
<dbReference type="EMBL" id="MHQC01000032">
    <property type="protein sequence ID" value="OGZ94625.1"/>
    <property type="molecule type" value="Genomic_DNA"/>
</dbReference>
<accession>A0A1G2K5G6</accession>
<organism evidence="1 2">
    <name type="scientific">Candidatus Sungbacteria bacterium RIFCSPHIGHO2_01_FULL_47_32</name>
    <dbReference type="NCBI Taxonomy" id="1802264"/>
    <lineage>
        <taxon>Bacteria</taxon>
        <taxon>Candidatus Sungiibacteriota</taxon>
    </lineage>
</organism>
<gene>
    <name evidence="1" type="ORF">A2633_01245</name>
</gene>